<dbReference type="EMBL" id="SDRB02005489">
    <property type="protein sequence ID" value="THG14247.1"/>
    <property type="molecule type" value="Genomic_DNA"/>
</dbReference>
<evidence type="ECO:0000313" key="2">
    <source>
        <dbReference type="Proteomes" id="UP000306102"/>
    </source>
</evidence>
<proteinExistence type="predicted"/>
<organism evidence="1 2">
    <name type="scientific">Camellia sinensis var. sinensis</name>
    <name type="common">China tea</name>
    <dbReference type="NCBI Taxonomy" id="542762"/>
    <lineage>
        <taxon>Eukaryota</taxon>
        <taxon>Viridiplantae</taxon>
        <taxon>Streptophyta</taxon>
        <taxon>Embryophyta</taxon>
        <taxon>Tracheophyta</taxon>
        <taxon>Spermatophyta</taxon>
        <taxon>Magnoliopsida</taxon>
        <taxon>eudicotyledons</taxon>
        <taxon>Gunneridae</taxon>
        <taxon>Pentapetalae</taxon>
        <taxon>asterids</taxon>
        <taxon>Ericales</taxon>
        <taxon>Theaceae</taxon>
        <taxon>Camellia</taxon>
    </lineage>
</organism>
<evidence type="ECO:0000313" key="1">
    <source>
        <dbReference type="EMBL" id="THG14247.1"/>
    </source>
</evidence>
<dbReference type="AlphaFoldDB" id="A0A4V6RYJ6"/>
<comment type="caution">
    <text evidence="1">The sequence shown here is derived from an EMBL/GenBank/DDBJ whole genome shotgun (WGS) entry which is preliminary data.</text>
</comment>
<dbReference type="Proteomes" id="UP000306102">
    <property type="component" value="Unassembled WGS sequence"/>
</dbReference>
<keyword evidence="2" id="KW-1185">Reference proteome</keyword>
<protein>
    <submittedName>
        <fullName evidence="1">Uncharacterized protein</fullName>
    </submittedName>
</protein>
<reference evidence="1 2" key="1">
    <citation type="journal article" date="2018" name="Proc. Natl. Acad. Sci. U.S.A.">
        <title>Draft genome sequence of Camellia sinensis var. sinensis provides insights into the evolution of the tea genome and tea quality.</title>
        <authorList>
            <person name="Wei C."/>
            <person name="Yang H."/>
            <person name="Wang S."/>
            <person name="Zhao J."/>
            <person name="Liu C."/>
            <person name="Gao L."/>
            <person name="Xia E."/>
            <person name="Lu Y."/>
            <person name="Tai Y."/>
            <person name="She G."/>
            <person name="Sun J."/>
            <person name="Cao H."/>
            <person name="Tong W."/>
            <person name="Gao Q."/>
            <person name="Li Y."/>
            <person name="Deng W."/>
            <person name="Jiang X."/>
            <person name="Wang W."/>
            <person name="Chen Q."/>
            <person name="Zhang S."/>
            <person name="Li H."/>
            <person name="Wu J."/>
            <person name="Wang P."/>
            <person name="Li P."/>
            <person name="Shi C."/>
            <person name="Zheng F."/>
            <person name="Jian J."/>
            <person name="Huang B."/>
            <person name="Shan D."/>
            <person name="Shi M."/>
            <person name="Fang C."/>
            <person name="Yue Y."/>
            <person name="Li F."/>
            <person name="Li D."/>
            <person name="Wei S."/>
            <person name="Han B."/>
            <person name="Jiang C."/>
            <person name="Yin Y."/>
            <person name="Xia T."/>
            <person name="Zhang Z."/>
            <person name="Bennetzen J.L."/>
            <person name="Zhao S."/>
            <person name="Wan X."/>
        </authorList>
    </citation>
    <scope>NUCLEOTIDE SEQUENCE [LARGE SCALE GENOMIC DNA]</scope>
    <source>
        <strain evidence="2">cv. Shuchazao</strain>
        <tissue evidence="1">Leaf</tissue>
    </source>
</reference>
<accession>A0A4V6RYJ6</accession>
<gene>
    <name evidence="1" type="ORF">TEA_009230</name>
</gene>
<sequence length="158" mass="17955">MDPVLDMTLFERMENEMVIGLEVGDDELTGLLVTIWEDLLNEFYTLNGSDYQNGIRDGPHKPNNTVLFMHLPIPFVQPKSAKVQLIKPECFEWIAELQAVTPFEFRVESLSWCVADVGHKGGCEPMMCKESKMSKELGNVGDYGRCCLQSEVVEYNLM</sequence>
<name>A0A4V6RYJ6_CAMSN</name>